<reference evidence="3" key="1">
    <citation type="submission" date="2023-02" db="EMBL/GenBank/DDBJ databases">
        <title>Polaribacter ponticola sp. nov., isolated from seawater.</title>
        <authorList>
            <person name="Baek J.H."/>
            <person name="Kim J.M."/>
            <person name="Choi D.G."/>
            <person name="Jeon C.O."/>
        </authorList>
    </citation>
    <scope>NUCLEOTIDE SEQUENCE</scope>
    <source>
        <strain evidence="3">MSW5</strain>
    </source>
</reference>
<feature type="domain" description="DUF1731" evidence="2">
    <location>
        <begin position="172"/>
        <end position="218"/>
    </location>
</feature>
<proteinExistence type="predicted"/>
<dbReference type="SUPFAM" id="SSF51735">
    <property type="entry name" value="NAD(P)-binding Rossmann-fold domains"/>
    <property type="match status" value="1"/>
</dbReference>
<keyword evidence="4" id="KW-1185">Reference proteome</keyword>
<dbReference type="PANTHER" id="PTHR11092">
    <property type="entry name" value="SUGAR NUCLEOTIDE EPIMERASE RELATED"/>
    <property type="match status" value="1"/>
</dbReference>
<feature type="transmembrane region" description="Helical" evidence="1">
    <location>
        <begin position="167"/>
        <end position="189"/>
    </location>
</feature>
<sequence>MDRRKKKIIIDSRVKTANLLFNKIIEYKINLKGFISASGIGYYGAITNNKTYKETDKPGTDFIANVCKQWEKAAEQFSNKNIPVTILRTGIVLSKEGGALEKMKTPILSPLGSGKQHIPWIHIDDLCLMYLNAVEGNLTGVFNAVTPENHTSKTFSKTLAKNLKRPYLAIGVPSFLLKLMFGNLSVILLKGSKISAKKIEKRGFSFRFRTLKKALNNL</sequence>
<dbReference type="NCBIfam" id="TIGR01777">
    <property type="entry name" value="yfcH"/>
    <property type="match status" value="1"/>
</dbReference>
<evidence type="ECO:0000313" key="3">
    <source>
        <dbReference type="EMBL" id="MDD7914627.1"/>
    </source>
</evidence>
<keyword evidence="1" id="KW-1133">Transmembrane helix</keyword>
<dbReference type="Pfam" id="PF08338">
    <property type="entry name" value="DUF1731"/>
    <property type="match status" value="1"/>
</dbReference>
<evidence type="ECO:0000259" key="2">
    <source>
        <dbReference type="Pfam" id="PF08338"/>
    </source>
</evidence>
<accession>A0ABT5SBG5</accession>
<gene>
    <name evidence="3" type="ORF">N5A56_009450</name>
</gene>
<keyword evidence="1" id="KW-0812">Transmembrane</keyword>
<dbReference type="InterPro" id="IPR013549">
    <property type="entry name" value="DUF1731"/>
</dbReference>
<name>A0ABT5SBG5_9FLAO</name>
<dbReference type="EMBL" id="JAOSLC020000003">
    <property type="protein sequence ID" value="MDD7914627.1"/>
    <property type="molecule type" value="Genomic_DNA"/>
</dbReference>
<organism evidence="3 4">
    <name type="scientific">Polaribacter ponticola</name>
    <dbReference type="NCBI Taxonomy" id="2978475"/>
    <lineage>
        <taxon>Bacteria</taxon>
        <taxon>Pseudomonadati</taxon>
        <taxon>Bacteroidota</taxon>
        <taxon>Flavobacteriia</taxon>
        <taxon>Flavobacteriales</taxon>
        <taxon>Flavobacteriaceae</taxon>
    </lineage>
</organism>
<dbReference type="RefSeq" id="WP_265725234.1">
    <property type="nucleotide sequence ID" value="NZ_JAOSLC020000003.1"/>
</dbReference>
<evidence type="ECO:0000256" key="1">
    <source>
        <dbReference type="SAM" id="Phobius"/>
    </source>
</evidence>
<dbReference type="Proteomes" id="UP001151478">
    <property type="component" value="Unassembled WGS sequence"/>
</dbReference>
<dbReference type="InterPro" id="IPR036291">
    <property type="entry name" value="NAD(P)-bd_dom_sf"/>
</dbReference>
<dbReference type="Gene3D" id="3.40.50.720">
    <property type="entry name" value="NAD(P)-binding Rossmann-like Domain"/>
    <property type="match status" value="1"/>
</dbReference>
<dbReference type="InterPro" id="IPR010099">
    <property type="entry name" value="SDR39U1"/>
</dbReference>
<dbReference type="PANTHER" id="PTHR11092:SF0">
    <property type="entry name" value="EPIMERASE FAMILY PROTEIN SDR39U1"/>
    <property type="match status" value="1"/>
</dbReference>
<comment type="caution">
    <text evidence="3">The sequence shown here is derived from an EMBL/GenBank/DDBJ whole genome shotgun (WGS) entry which is preliminary data.</text>
</comment>
<keyword evidence="1" id="KW-0472">Membrane</keyword>
<evidence type="ECO:0000313" key="4">
    <source>
        <dbReference type="Proteomes" id="UP001151478"/>
    </source>
</evidence>
<protein>
    <submittedName>
        <fullName evidence="3">TIGR01777 family oxidoreductase</fullName>
    </submittedName>
</protein>